<feature type="compositionally biased region" description="Low complexity" evidence="2">
    <location>
        <begin position="450"/>
        <end position="469"/>
    </location>
</feature>
<evidence type="ECO:0000256" key="1">
    <source>
        <dbReference type="SAM" id="Coils"/>
    </source>
</evidence>
<feature type="compositionally biased region" description="Low complexity" evidence="2">
    <location>
        <begin position="1231"/>
        <end position="1270"/>
    </location>
</feature>
<feature type="coiled-coil region" evidence="1">
    <location>
        <begin position="600"/>
        <end position="712"/>
    </location>
</feature>
<feature type="region of interest" description="Disordered" evidence="2">
    <location>
        <begin position="921"/>
        <end position="992"/>
    </location>
</feature>
<feature type="compositionally biased region" description="Basic and acidic residues" evidence="2">
    <location>
        <begin position="1337"/>
        <end position="1349"/>
    </location>
</feature>
<protein>
    <submittedName>
        <fullName evidence="3">Uncharacterized protein</fullName>
    </submittedName>
</protein>
<name>A0A5C5UZL0_9BACT</name>
<evidence type="ECO:0000313" key="3">
    <source>
        <dbReference type="EMBL" id="TWT30935.1"/>
    </source>
</evidence>
<keyword evidence="4" id="KW-1185">Reference proteome</keyword>
<feature type="compositionally biased region" description="Low complexity" evidence="2">
    <location>
        <begin position="1037"/>
        <end position="1078"/>
    </location>
</feature>
<reference evidence="3 4" key="1">
    <citation type="submission" date="2019-02" db="EMBL/GenBank/DDBJ databases">
        <title>Deep-cultivation of Planctomycetes and their phenomic and genomic characterization uncovers novel biology.</title>
        <authorList>
            <person name="Wiegand S."/>
            <person name="Jogler M."/>
            <person name="Boedeker C."/>
            <person name="Pinto D."/>
            <person name="Vollmers J."/>
            <person name="Rivas-Marin E."/>
            <person name="Kohn T."/>
            <person name="Peeters S.H."/>
            <person name="Heuer A."/>
            <person name="Rast P."/>
            <person name="Oberbeckmann S."/>
            <person name="Bunk B."/>
            <person name="Jeske O."/>
            <person name="Meyerdierks A."/>
            <person name="Storesund J.E."/>
            <person name="Kallscheuer N."/>
            <person name="Luecker S."/>
            <person name="Lage O.M."/>
            <person name="Pohl T."/>
            <person name="Merkel B.J."/>
            <person name="Hornburger P."/>
            <person name="Mueller R.-W."/>
            <person name="Bruemmer F."/>
            <person name="Labrenz M."/>
            <person name="Spormann A.M."/>
            <person name="Op Den Camp H."/>
            <person name="Overmann J."/>
            <person name="Amann R."/>
            <person name="Jetten M.S.M."/>
            <person name="Mascher T."/>
            <person name="Medema M.H."/>
            <person name="Devos D.P."/>
            <person name="Kaster A.-K."/>
            <person name="Ovreas L."/>
            <person name="Rohde M."/>
            <person name="Galperin M.Y."/>
            <person name="Jogler C."/>
        </authorList>
    </citation>
    <scope>NUCLEOTIDE SEQUENCE [LARGE SCALE GENOMIC DNA]</scope>
    <source>
        <strain evidence="3 4">Enr8</strain>
    </source>
</reference>
<feature type="compositionally biased region" description="Low complexity" evidence="2">
    <location>
        <begin position="739"/>
        <end position="752"/>
    </location>
</feature>
<dbReference type="EMBL" id="SJPF01000005">
    <property type="protein sequence ID" value="TWT30935.1"/>
    <property type="molecule type" value="Genomic_DNA"/>
</dbReference>
<feature type="compositionally biased region" description="Low complexity" evidence="2">
    <location>
        <begin position="772"/>
        <end position="785"/>
    </location>
</feature>
<proteinExistence type="predicted"/>
<feature type="compositionally biased region" description="Polar residues" evidence="2">
    <location>
        <begin position="470"/>
        <end position="480"/>
    </location>
</feature>
<feature type="region of interest" description="Disordered" evidence="2">
    <location>
        <begin position="717"/>
        <end position="757"/>
    </location>
</feature>
<feature type="compositionally biased region" description="Low complexity" evidence="2">
    <location>
        <begin position="821"/>
        <end position="871"/>
    </location>
</feature>
<feature type="compositionally biased region" description="Polar residues" evidence="2">
    <location>
        <begin position="953"/>
        <end position="976"/>
    </location>
</feature>
<feature type="region of interest" description="Disordered" evidence="2">
    <location>
        <begin position="1005"/>
        <end position="1349"/>
    </location>
</feature>
<dbReference type="RefSeq" id="WP_186767793.1">
    <property type="nucleotide sequence ID" value="NZ_SJPF01000005.1"/>
</dbReference>
<feature type="region of interest" description="Disordered" evidence="2">
    <location>
        <begin position="772"/>
        <end position="887"/>
    </location>
</feature>
<accession>A0A5C5UZL0</accession>
<evidence type="ECO:0000256" key="2">
    <source>
        <dbReference type="SAM" id="MobiDB-lite"/>
    </source>
</evidence>
<feature type="region of interest" description="Disordered" evidence="2">
    <location>
        <begin position="398"/>
        <end position="485"/>
    </location>
</feature>
<comment type="caution">
    <text evidence="3">The sequence shown here is derived from an EMBL/GenBank/DDBJ whole genome shotgun (WGS) entry which is preliminary data.</text>
</comment>
<keyword evidence="1" id="KW-0175">Coiled coil</keyword>
<feature type="compositionally biased region" description="Low complexity" evidence="2">
    <location>
        <begin position="1198"/>
        <end position="1223"/>
    </location>
</feature>
<feature type="compositionally biased region" description="Low complexity" evidence="2">
    <location>
        <begin position="1139"/>
        <end position="1163"/>
    </location>
</feature>
<dbReference type="Proteomes" id="UP000318878">
    <property type="component" value="Unassembled WGS sequence"/>
</dbReference>
<feature type="compositionally biased region" description="Low complexity" evidence="2">
    <location>
        <begin position="411"/>
        <end position="422"/>
    </location>
</feature>
<evidence type="ECO:0000313" key="4">
    <source>
        <dbReference type="Proteomes" id="UP000318878"/>
    </source>
</evidence>
<feature type="compositionally biased region" description="Basic and acidic residues" evidence="2">
    <location>
        <begin position="423"/>
        <end position="438"/>
    </location>
</feature>
<feature type="compositionally biased region" description="Polar residues" evidence="2">
    <location>
        <begin position="718"/>
        <end position="738"/>
    </location>
</feature>
<feature type="compositionally biased region" description="Polar residues" evidence="2">
    <location>
        <begin position="1169"/>
        <end position="1190"/>
    </location>
</feature>
<sequence length="1349" mass="139891">MSRYGLSALVIAIGLTCVGTISAQDLNSTTLRRREIAQERAQAMARDLVTSILDIQLRQFEENGLESMPVYLEIKTMRDNVDGLVGSEMQTVVDLLVKAQAGDDASRLKHFNEARDQIRDVVLALMAERQRLYRRLQVAKLAAQVRELIQIEDRTHDRTVGLLDQPVQHRESIALTVIQDQRDVAGLFVQLVHDLSEVTQWGGKVGAGAADGIRILKAAQTGVHLDQADQNLATGQYSEAGNEQAEVIRGLKRLLEKLEETRGLISSDRDAARKLIAEITRKQEELRETTKETDLSQLTPDALTEKQEEIRNDLGKLAQQLEDFAPLQPLLEQSKAAAHDAVAELFEGDQTEALADQSEVLGALAELAHQLDTAAPKDDAEKSADELAEEVKKLEELQENLAETAKDQAEAAETAMKDAAAAQKEEASVAEELAHLADDASPAPVESRLLDAQEAAAEAADALQAAQEQNASPEAMQSAQEAIAEATDAIEKAQAETAAQLADLKRKQLAVEVGELARAAEALERAAAAERDIAADAKEAAAMPADAAKEAAADLAETQQQVDKIAKEVAAGLENTAPKVAEMLKNTEPQIAQAAKDLASAAQQQNADNAKNELNEAAKGAESASDSLKHAAAQLRKEAGAAAKELAEMTGQQLAQTSAAKEAVKQSLDNAATSDNLQQLQAAQEKIAAAQQEQMKAEGKSAAAEAQELAQEIGKLAQMQQQADNSAAEFNQGKSNSPVDAAAKQQQVADQAESLAKALGENAASPIAEALQNAEKAAATAAKETLGGDPNKAAAAREEAAAQLASAQRKAEQMAAEKSNEPAGQADAAAQAKAAELAAEAAQMAADAAPEAAAAAQQAADAAKAAASDLAAGKEEGAAHNQAAADKSLGDAAEKLASAIDQAAKQLAQDLGKQAPQLDQLAQDAGMVDPNAASALRQAEQASAQGAEMASPQDGSPQTPSPGESQQAANDAQRSLEQAAAALTAREQQLARDKSIAEALSALAEQQQAARDAIDSSAQALADNMPASPIGEGAEGQAQPPISPEAAAAAQQLQNASRQFAEAQTAAGQGAQQISGQQEVANQPLREGLEAASQLPLPEQSLAPAPPASDLAMGESGGEMNSSSQTPGGEGNQPASNNQQLGQPAQGQSPGQQMADASASQAMPGMSQDLGQTSSELGTGLVPNSPQTTADAIAGGEAVQQALQAMPAAPQQGGMPGQVAGAPKPGVGDGPTAQAPSPSAANAATPGQKPQQGASSSVAAAGGTSQGGQQTENQDGAEMPLSLSPEPEGGDSQANLADGDSDAQARRFDNEPWFAKLPPGLQKAIQAGGRRQPPRGYEQRLRRYFENVD</sequence>
<organism evidence="3 4">
    <name type="scientific">Blastopirellula retiformator</name>
    <dbReference type="NCBI Taxonomy" id="2527970"/>
    <lineage>
        <taxon>Bacteria</taxon>
        <taxon>Pseudomonadati</taxon>
        <taxon>Planctomycetota</taxon>
        <taxon>Planctomycetia</taxon>
        <taxon>Pirellulales</taxon>
        <taxon>Pirellulaceae</taxon>
        <taxon>Blastopirellula</taxon>
    </lineage>
</organism>
<gene>
    <name evidence="3" type="ORF">Enr8_44610</name>
</gene>